<gene>
    <name evidence="2" type="ORF">STAS_04731</name>
</gene>
<evidence type="ECO:0000313" key="3">
    <source>
        <dbReference type="Proteomes" id="UP000325081"/>
    </source>
</evidence>
<dbReference type="PANTHER" id="PTHR46250:SF15">
    <property type="entry name" value="OS01G0523800 PROTEIN"/>
    <property type="match status" value="1"/>
</dbReference>
<protein>
    <submittedName>
        <fullName evidence="2">Disease resistance protein</fullName>
    </submittedName>
</protein>
<name>A0A5A7P8D4_STRAF</name>
<keyword evidence="3" id="KW-1185">Reference proteome</keyword>
<comment type="caution">
    <text evidence="2">The sequence shown here is derived from an EMBL/GenBank/DDBJ whole genome shotgun (WGS) entry which is preliminary data.</text>
</comment>
<dbReference type="PANTHER" id="PTHR46250">
    <property type="entry name" value="MYB/SANT-LIKE DNA-BINDING DOMAIN PROTEIN-RELATED"/>
    <property type="match status" value="1"/>
</dbReference>
<proteinExistence type="predicted"/>
<dbReference type="AlphaFoldDB" id="A0A5A7P8D4"/>
<accession>A0A5A7P8D4</accession>
<evidence type="ECO:0000259" key="1">
    <source>
        <dbReference type="Pfam" id="PF12776"/>
    </source>
</evidence>
<sequence>MELMLKGPRKKNEKRRRSWSMKEEEVLINALKDIISKGWKCENGFKTGYLRLLERVMMKAFPDTDIKAEPHINSKIHVWKKHHGSLASMLRVDGISWDDSKKMIDAREDAWNSYVKIDTNARTMRAKSWPFYPDWCEIFGKDRIIRENNAVDFVHEIETPNKGKEKEAEAVAAAAAVEACCIFDEENEMSVCQPESGGGAHTKKKRKAPAAAASECSSDPFVEAINVFCDKLDARFEDIARRIGYEYDVSTARRQVYAELGKIPGISVKEKLTVAKFLVNNTGDLDLFISLPDEDKAEMVRLMLTGEY</sequence>
<organism evidence="2 3">
    <name type="scientific">Striga asiatica</name>
    <name type="common">Asiatic witchweed</name>
    <name type="synonym">Buchnera asiatica</name>
    <dbReference type="NCBI Taxonomy" id="4170"/>
    <lineage>
        <taxon>Eukaryota</taxon>
        <taxon>Viridiplantae</taxon>
        <taxon>Streptophyta</taxon>
        <taxon>Embryophyta</taxon>
        <taxon>Tracheophyta</taxon>
        <taxon>Spermatophyta</taxon>
        <taxon>Magnoliopsida</taxon>
        <taxon>eudicotyledons</taxon>
        <taxon>Gunneridae</taxon>
        <taxon>Pentapetalae</taxon>
        <taxon>asterids</taxon>
        <taxon>lamiids</taxon>
        <taxon>Lamiales</taxon>
        <taxon>Orobanchaceae</taxon>
        <taxon>Buchnereae</taxon>
        <taxon>Striga</taxon>
    </lineage>
</organism>
<feature type="domain" description="Myb/SANT-like" evidence="1">
    <location>
        <begin position="18"/>
        <end position="114"/>
    </location>
</feature>
<evidence type="ECO:0000313" key="2">
    <source>
        <dbReference type="EMBL" id="GER28907.1"/>
    </source>
</evidence>
<dbReference type="Pfam" id="PF12776">
    <property type="entry name" value="Myb_DNA-bind_3"/>
    <property type="match status" value="1"/>
</dbReference>
<dbReference type="OrthoDB" id="618098at2759"/>
<dbReference type="EMBL" id="BKCP01003335">
    <property type="protein sequence ID" value="GER28907.1"/>
    <property type="molecule type" value="Genomic_DNA"/>
</dbReference>
<dbReference type="Proteomes" id="UP000325081">
    <property type="component" value="Unassembled WGS sequence"/>
</dbReference>
<dbReference type="InterPro" id="IPR024752">
    <property type="entry name" value="Myb/SANT-like_dom"/>
</dbReference>
<reference evidence="3" key="1">
    <citation type="journal article" date="2019" name="Curr. Biol.">
        <title>Genome Sequence of Striga asiatica Provides Insight into the Evolution of Plant Parasitism.</title>
        <authorList>
            <person name="Yoshida S."/>
            <person name="Kim S."/>
            <person name="Wafula E.K."/>
            <person name="Tanskanen J."/>
            <person name="Kim Y.M."/>
            <person name="Honaas L."/>
            <person name="Yang Z."/>
            <person name="Spallek T."/>
            <person name="Conn C.E."/>
            <person name="Ichihashi Y."/>
            <person name="Cheong K."/>
            <person name="Cui S."/>
            <person name="Der J.P."/>
            <person name="Gundlach H."/>
            <person name="Jiao Y."/>
            <person name="Hori C."/>
            <person name="Ishida J.K."/>
            <person name="Kasahara H."/>
            <person name="Kiba T."/>
            <person name="Kim M.S."/>
            <person name="Koo N."/>
            <person name="Laohavisit A."/>
            <person name="Lee Y.H."/>
            <person name="Lumba S."/>
            <person name="McCourt P."/>
            <person name="Mortimer J.C."/>
            <person name="Mutuku J.M."/>
            <person name="Nomura T."/>
            <person name="Sasaki-Sekimoto Y."/>
            <person name="Seto Y."/>
            <person name="Wang Y."/>
            <person name="Wakatake T."/>
            <person name="Sakakibara H."/>
            <person name="Demura T."/>
            <person name="Yamaguchi S."/>
            <person name="Yoneyama K."/>
            <person name="Manabe R.I."/>
            <person name="Nelson D.C."/>
            <person name="Schulman A.H."/>
            <person name="Timko M.P."/>
            <person name="dePamphilis C.W."/>
            <person name="Choi D."/>
            <person name="Shirasu K."/>
        </authorList>
    </citation>
    <scope>NUCLEOTIDE SEQUENCE [LARGE SCALE GENOMIC DNA]</scope>
    <source>
        <strain evidence="3">cv. UVA1</strain>
    </source>
</reference>